<dbReference type="EMBL" id="LAZR01017223">
    <property type="protein sequence ID" value="KKM01337.1"/>
    <property type="molecule type" value="Genomic_DNA"/>
</dbReference>
<dbReference type="InterPro" id="IPR001296">
    <property type="entry name" value="Glyco_trans_1"/>
</dbReference>
<evidence type="ECO:0000259" key="2">
    <source>
        <dbReference type="Pfam" id="PF13439"/>
    </source>
</evidence>
<proteinExistence type="predicted"/>
<dbReference type="InterPro" id="IPR028098">
    <property type="entry name" value="Glyco_trans_4-like_N"/>
</dbReference>
<dbReference type="Pfam" id="PF13439">
    <property type="entry name" value="Glyco_transf_4"/>
    <property type="match status" value="1"/>
</dbReference>
<dbReference type="GO" id="GO:0016757">
    <property type="term" value="F:glycosyltransferase activity"/>
    <property type="evidence" value="ECO:0007669"/>
    <property type="project" value="InterPro"/>
</dbReference>
<accession>A0A0F9HDX0</accession>
<evidence type="ECO:0000259" key="1">
    <source>
        <dbReference type="Pfam" id="PF00534"/>
    </source>
</evidence>
<dbReference type="PANTHER" id="PTHR12526">
    <property type="entry name" value="GLYCOSYLTRANSFERASE"/>
    <property type="match status" value="1"/>
</dbReference>
<organism evidence="3">
    <name type="scientific">marine sediment metagenome</name>
    <dbReference type="NCBI Taxonomy" id="412755"/>
    <lineage>
        <taxon>unclassified sequences</taxon>
        <taxon>metagenomes</taxon>
        <taxon>ecological metagenomes</taxon>
    </lineage>
</organism>
<sequence>MKRKLFFIINSLKRGGGAQKITSDLILRLSKTYEIYILTFQHFEDHYPIIGKYYPLQEYSESLTKSRDFLKFFKVFRRIIKIYKLIQQESPDLIISVMDLTNIYTIFTKFLFRLNIPLIISVHTNPTFTYSQNMRYINLLIKFAYSSKHVNKVVTVSKEIQKILENDYNIKKNKLQTIYNGIEMEKIKKMKNLRINSYEDLFLDKEIIKFINVSRLVEVKGHKYLIEAFSNVKKEISSSKLFLIGDGPLKNQLNKLVTKKSLIDDVLFLGFKKNPYKFINKSDVFVLSSKHEALPTVLLEALACGTPIISTNCEAGPKEILNYGKYGILVKVMDSEDLANKMIYLAKDKDLLHNYSKLSIERSKFFDIKRMAKKWNNLIEFLANDKKNT</sequence>
<dbReference type="Pfam" id="PF00534">
    <property type="entry name" value="Glycos_transf_1"/>
    <property type="match status" value="1"/>
</dbReference>
<reference evidence="3" key="1">
    <citation type="journal article" date="2015" name="Nature">
        <title>Complex archaea that bridge the gap between prokaryotes and eukaryotes.</title>
        <authorList>
            <person name="Spang A."/>
            <person name="Saw J.H."/>
            <person name="Jorgensen S.L."/>
            <person name="Zaremba-Niedzwiedzka K."/>
            <person name="Martijn J."/>
            <person name="Lind A.E."/>
            <person name="van Eijk R."/>
            <person name="Schleper C."/>
            <person name="Guy L."/>
            <person name="Ettema T.J."/>
        </authorList>
    </citation>
    <scope>NUCLEOTIDE SEQUENCE</scope>
</reference>
<dbReference type="SUPFAM" id="SSF53756">
    <property type="entry name" value="UDP-Glycosyltransferase/glycogen phosphorylase"/>
    <property type="match status" value="1"/>
</dbReference>
<comment type="caution">
    <text evidence="3">The sequence shown here is derived from an EMBL/GenBank/DDBJ whole genome shotgun (WGS) entry which is preliminary data.</text>
</comment>
<dbReference type="CDD" id="cd03811">
    <property type="entry name" value="GT4_GT28_WabH-like"/>
    <property type="match status" value="1"/>
</dbReference>
<feature type="domain" description="Glycosyl transferase family 1" evidence="1">
    <location>
        <begin position="203"/>
        <end position="357"/>
    </location>
</feature>
<dbReference type="PANTHER" id="PTHR12526:SF630">
    <property type="entry name" value="GLYCOSYLTRANSFERASE"/>
    <property type="match status" value="1"/>
</dbReference>
<name>A0A0F9HDX0_9ZZZZ</name>
<evidence type="ECO:0008006" key="4">
    <source>
        <dbReference type="Google" id="ProtNLM"/>
    </source>
</evidence>
<dbReference type="AlphaFoldDB" id="A0A0F9HDX0"/>
<gene>
    <name evidence="3" type="ORF">LCGC14_1795450</name>
</gene>
<dbReference type="Gene3D" id="3.40.50.2000">
    <property type="entry name" value="Glycogen Phosphorylase B"/>
    <property type="match status" value="2"/>
</dbReference>
<protein>
    <recommendedName>
        <fullName evidence="4">Glycosyl transferase family 1 domain-containing protein</fullName>
    </recommendedName>
</protein>
<evidence type="ECO:0000313" key="3">
    <source>
        <dbReference type="EMBL" id="KKM01337.1"/>
    </source>
</evidence>
<feature type="domain" description="Glycosyltransferase subfamily 4-like N-terminal" evidence="2">
    <location>
        <begin position="16"/>
        <end position="185"/>
    </location>
</feature>